<keyword evidence="7 10" id="KW-0812">Transmembrane</keyword>
<name>A0A397E8H5_APHAT</name>
<comment type="subcellular location">
    <subcellularLocation>
        <location evidence="2">Membrane</location>
        <topology evidence="2">Multi-pass membrane protein</topology>
    </subcellularLocation>
</comment>
<dbReference type="InterPro" id="IPR029063">
    <property type="entry name" value="SAM-dependent_MTases_sf"/>
</dbReference>
<dbReference type="PANTHER" id="PTHR34649">
    <property type="entry name" value="CILIA- AND FLAGELLA-ASSOCIATED PROTEIN 99"/>
    <property type="match status" value="1"/>
</dbReference>
<dbReference type="SUPFAM" id="SSF103506">
    <property type="entry name" value="Mitochondrial carrier"/>
    <property type="match status" value="1"/>
</dbReference>
<proteinExistence type="predicted"/>
<feature type="repeat" description="Solcar" evidence="10">
    <location>
        <begin position="108"/>
        <end position="192"/>
    </location>
</feature>
<evidence type="ECO:0000313" key="13">
    <source>
        <dbReference type="Proteomes" id="UP000265716"/>
    </source>
</evidence>
<dbReference type="GO" id="GO:0008176">
    <property type="term" value="F:tRNA (guanine(46)-N7)-methyltransferase activity"/>
    <property type="evidence" value="ECO:0007669"/>
    <property type="project" value="UniProtKB-EC"/>
</dbReference>
<dbReference type="InterPro" id="IPR003358">
    <property type="entry name" value="tRNA_(Gua-N-7)_MeTrfase_Trmb"/>
</dbReference>
<dbReference type="PROSITE" id="PS50920">
    <property type="entry name" value="SOLCAR"/>
    <property type="match status" value="2"/>
</dbReference>
<protein>
    <recommendedName>
        <fullName evidence="3">tRNA (guanine(46)-N(7))-methyltransferase</fullName>
        <ecNumber evidence="3">2.1.1.33</ecNumber>
    </recommendedName>
</protein>
<keyword evidence="5" id="KW-0808">Transferase</keyword>
<evidence type="ECO:0000256" key="11">
    <source>
        <dbReference type="SAM" id="Coils"/>
    </source>
</evidence>
<keyword evidence="9 10" id="KW-0472">Membrane</keyword>
<dbReference type="Proteomes" id="UP000265716">
    <property type="component" value="Unassembled WGS sequence"/>
</dbReference>
<feature type="repeat" description="Solcar" evidence="10">
    <location>
        <begin position="18"/>
        <end position="98"/>
    </location>
</feature>
<evidence type="ECO:0000256" key="3">
    <source>
        <dbReference type="ARBA" id="ARBA00011977"/>
    </source>
</evidence>
<evidence type="ECO:0000256" key="1">
    <source>
        <dbReference type="ARBA" id="ARBA00000142"/>
    </source>
</evidence>
<evidence type="ECO:0000256" key="4">
    <source>
        <dbReference type="ARBA" id="ARBA00022603"/>
    </source>
</evidence>
<keyword evidence="8" id="KW-0819">tRNA processing</keyword>
<dbReference type="EC" id="2.1.1.33" evidence="3"/>
<evidence type="ECO:0000256" key="10">
    <source>
        <dbReference type="PROSITE-ProRule" id="PRU00282"/>
    </source>
</evidence>
<evidence type="ECO:0000313" key="12">
    <source>
        <dbReference type="EMBL" id="RHY78291.1"/>
    </source>
</evidence>
<reference evidence="12 13" key="1">
    <citation type="submission" date="2018-08" db="EMBL/GenBank/DDBJ databases">
        <title>Aphanomyces genome sequencing and annotation.</title>
        <authorList>
            <person name="Minardi D."/>
            <person name="Oidtmann B."/>
            <person name="Van Der Giezen M."/>
            <person name="Studholme D.J."/>
        </authorList>
    </citation>
    <scope>NUCLEOTIDE SEQUENCE [LARGE SCALE GENOMIC DNA]</scope>
    <source>
        <strain evidence="12 13">SA</strain>
    </source>
</reference>
<comment type="caution">
    <text evidence="12">The sequence shown here is derived from an EMBL/GenBank/DDBJ whole genome shotgun (WGS) entry which is preliminary data.</text>
</comment>
<dbReference type="VEuPathDB" id="FungiDB:H257_16641"/>
<evidence type="ECO:0000256" key="6">
    <source>
        <dbReference type="ARBA" id="ARBA00022691"/>
    </source>
</evidence>
<dbReference type="InterPro" id="IPR018108">
    <property type="entry name" value="MCP_transmembrane"/>
</dbReference>
<dbReference type="PROSITE" id="PS51625">
    <property type="entry name" value="SAM_MT_TRMB"/>
    <property type="match status" value="1"/>
</dbReference>
<dbReference type="InterPro" id="IPR023395">
    <property type="entry name" value="MCP_dom_sf"/>
</dbReference>
<feature type="non-terminal residue" evidence="12">
    <location>
        <position position="1115"/>
    </location>
</feature>
<feature type="coiled-coil region" evidence="11">
    <location>
        <begin position="735"/>
        <end position="767"/>
    </location>
</feature>
<organism evidence="12 13">
    <name type="scientific">Aphanomyces astaci</name>
    <name type="common">Crayfish plague agent</name>
    <dbReference type="NCBI Taxonomy" id="112090"/>
    <lineage>
        <taxon>Eukaryota</taxon>
        <taxon>Sar</taxon>
        <taxon>Stramenopiles</taxon>
        <taxon>Oomycota</taxon>
        <taxon>Saprolegniomycetes</taxon>
        <taxon>Saprolegniales</taxon>
        <taxon>Verrucalvaceae</taxon>
        <taxon>Aphanomyces</taxon>
    </lineage>
</organism>
<comment type="catalytic activity">
    <reaction evidence="1">
        <text>guanosine(46) in tRNA + S-adenosyl-L-methionine = N(7)-methylguanosine(46) in tRNA + S-adenosyl-L-homocysteine</text>
        <dbReference type="Rhea" id="RHEA:42708"/>
        <dbReference type="Rhea" id="RHEA-COMP:10188"/>
        <dbReference type="Rhea" id="RHEA-COMP:10189"/>
        <dbReference type="ChEBI" id="CHEBI:57856"/>
        <dbReference type="ChEBI" id="CHEBI:59789"/>
        <dbReference type="ChEBI" id="CHEBI:74269"/>
        <dbReference type="ChEBI" id="CHEBI:74480"/>
        <dbReference type="EC" id="2.1.1.33"/>
    </reaction>
</comment>
<dbReference type="VEuPathDB" id="FungiDB:H257_16642"/>
<dbReference type="PANTHER" id="PTHR34649:SF1">
    <property type="entry name" value="CILIA- AND FLAGELLA-ASSOCIATED PROTEIN 99"/>
    <property type="match status" value="1"/>
</dbReference>
<dbReference type="Gene3D" id="1.50.40.10">
    <property type="entry name" value="Mitochondrial carrier domain"/>
    <property type="match status" value="1"/>
</dbReference>
<dbReference type="InterPro" id="IPR039341">
    <property type="entry name" value="CFAP99"/>
</dbReference>
<evidence type="ECO:0000256" key="7">
    <source>
        <dbReference type="ARBA" id="ARBA00022692"/>
    </source>
</evidence>
<accession>A0A397E8H5</accession>
<sequence>MVEAATKAHDDQHFFHRHSHLREFICGGTAAAINIIVTFVPNKIMFRQQLYGTSTVDAWKSIRDDGWPRLYRGVRPPLMQAAVSKSIMFGLYNSYHAKLTTTFGNHIGGLSTSHYAAFLSGTTEAVLTPFERIQTLLQTTKYNTTFSSAADAVVQVTRRGPRELYRGVTAILIRNAPSNIIFFGLREPVRDLLPETTSSHAIFAADFVSGAVLGAFLSTLFFPLNVEALELTYHERGGSWVKVYRGVHINFVRSLITWELDLTLYTESNIHKCHCTLSPGRALKGYADADRLFLHQVLYGCVRYKDVLKVVLSNFYQDNSAKCSRNDYTKFLIMGYLALFRLDEIGMAGFHGFVSTHNPTAMHVFLAYLFDDAILHGPVKAEWLRLLDQEFVETQLIAKLEKHRPEIDQVLGHLHAKAFGMAAARESLKQSGGVVRVASKQPTVPVAPNITKPKPRAIPEPTRIPLETKAHPVPDLNKLTLADIQDHQKHRRDAMKEQVLKKYQESVAQPFQLEETRSNLEAIKQEVEAQRMAEVNRKFKAKPAPTFSDKDAPVKLNTAAILREDALYKKKQEKEAKLIQAYESDLRDASEFYRWQSDMIKKDDAAHRAQVETRRLEMVQAQHEAIEARVLVLIIEMAIDDSNRQGALEIKLTREVAPREAEERVKSDNHRKREAVNAMLETERARKAAQDAIDQAQREDLIRQIRALDRVHREHVAIFDPTESANLGLLDEMSLVELRERLQLRKVEEAELEAQRRELILQEKKEREADLKSRVSNISRIRQEGELVANKRMFLGAAKNMLEVRHFMQQTMGAERQASNRQNAVQTEARVESQTKHMDTKIRQTYRHKQAMQHEASMRENDAALDKAMGETKQRLRHDKDMRKAVVHHEQARRGHAAEILQHRNMYATQVSAADLFTDPSLPLCIDIGCSKGLYIRDYRDKKQLTSNWNFVGVEIFEPYVVAANAATAASTSLEPKNLAYVHANINNSLETLVAGQVLGRVSLLFPDPWGCGLATEHKNKKRRLMSLSFAKRLAAAMPIDSEFYLASDYEDLALDIRSHLLATGAFDVPEEGQYKPTMTAPAMRQSYENKEKKERLLDASKGVGKIAAESGVCV</sequence>
<dbReference type="AlphaFoldDB" id="A0A397E8H5"/>
<evidence type="ECO:0000256" key="5">
    <source>
        <dbReference type="ARBA" id="ARBA00022679"/>
    </source>
</evidence>
<evidence type="ECO:0000256" key="9">
    <source>
        <dbReference type="ARBA" id="ARBA00023136"/>
    </source>
</evidence>
<gene>
    <name evidence="12" type="ORF">DYB38_004431</name>
</gene>
<keyword evidence="6" id="KW-0949">S-adenosyl-L-methionine</keyword>
<dbReference type="Gene3D" id="3.40.50.150">
    <property type="entry name" value="Vaccinia Virus protein VP39"/>
    <property type="match status" value="1"/>
</dbReference>
<evidence type="ECO:0000256" key="8">
    <source>
        <dbReference type="ARBA" id="ARBA00022694"/>
    </source>
</evidence>
<keyword evidence="11" id="KW-0175">Coiled coil</keyword>
<dbReference type="EMBL" id="QUTC01000547">
    <property type="protein sequence ID" value="RHY78291.1"/>
    <property type="molecule type" value="Genomic_DNA"/>
</dbReference>
<dbReference type="Pfam" id="PF02390">
    <property type="entry name" value="Methyltransf_4"/>
    <property type="match status" value="1"/>
</dbReference>
<dbReference type="Pfam" id="PF00153">
    <property type="entry name" value="Mito_carr"/>
    <property type="match status" value="2"/>
</dbReference>
<keyword evidence="4" id="KW-0489">Methyltransferase</keyword>
<evidence type="ECO:0000256" key="2">
    <source>
        <dbReference type="ARBA" id="ARBA00004141"/>
    </source>
</evidence>
<dbReference type="GO" id="GO:0016020">
    <property type="term" value="C:membrane"/>
    <property type="evidence" value="ECO:0007669"/>
    <property type="project" value="UniProtKB-SubCell"/>
</dbReference>